<comment type="caution">
    <text evidence="8">Lacks conserved residue(s) required for the propagation of feature annotation.</text>
</comment>
<organism evidence="11">
    <name type="scientific">Timema monikensis</name>
    <dbReference type="NCBI Taxonomy" id="170555"/>
    <lineage>
        <taxon>Eukaryota</taxon>
        <taxon>Metazoa</taxon>
        <taxon>Ecdysozoa</taxon>
        <taxon>Arthropoda</taxon>
        <taxon>Hexapoda</taxon>
        <taxon>Insecta</taxon>
        <taxon>Pterygota</taxon>
        <taxon>Neoptera</taxon>
        <taxon>Polyneoptera</taxon>
        <taxon>Phasmatodea</taxon>
        <taxon>Timematodea</taxon>
        <taxon>Timematoidea</taxon>
        <taxon>Timematidae</taxon>
        <taxon>Timema</taxon>
    </lineage>
</organism>
<dbReference type="GO" id="GO:0005886">
    <property type="term" value="C:plasma membrane"/>
    <property type="evidence" value="ECO:0007669"/>
    <property type="project" value="TreeGrafter"/>
</dbReference>
<feature type="chain" id="PRO_5030621546" description="Angiotensin-converting enzyme" evidence="10">
    <location>
        <begin position="19"/>
        <end position="306"/>
    </location>
</feature>
<dbReference type="PANTHER" id="PTHR10514">
    <property type="entry name" value="ANGIOTENSIN-CONVERTING ENZYME"/>
    <property type="match status" value="1"/>
</dbReference>
<protein>
    <recommendedName>
        <fullName evidence="9">Angiotensin-converting enzyme</fullName>
        <ecNumber evidence="9">3.4.-.-</ecNumber>
    </recommendedName>
</protein>
<evidence type="ECO:0000256" key="10">
    <source>
        <dbReference type="SAM" id="SignalP"/>
    </source>
</evidence>
<dbReference type="EC" id="3.4.-.-" evidence="9"/>
<accession>A0A7R9HN40</accession>
<comment type="cofactor">
    <cofactor evidence="9">
        <name>Zn(2+)</name>
        <dbReference type="ChEBI" id="CHEBI:29105"/>
    </cofactor>
    <text evidence="9">Binds 1 zinc ion per subunit.</text>
</comment>
<dbReference type="PANTHER" id="PTHR10514:SF44">
    <property type="entry name" value="ANGIOTENSIN-CONVERTING ENZYME-RELATED"/>
    <property type="match status" value="1"/>
</dbReference>
<keyword evidence="9" id="KW-0482">Metalloprotease</keyword>
<feature type="disulfide bond" evidence="7 8">
    <location>
        <begin position="155"/>
        <end position="163"/>
    </location>
</feature>
<feature type="signal peptide" evidence="10">
    <location>
        <begin position="1"/>
        <end position="18"/>
    </location>
</feature>
<evidence type="ECO:0000256" key="5">
    <source>
        <dbReference type="PIRSR" id="PIRSR601548-10"/>
    </source>
</evidence>
<evidence type="ECO:0000256" key="4">
    <source>
        <dbReference type="ARBA" id="ARBA00023180"/>
    </source>
</evidence>
<keyword evidence="9" id="KW-0645">Protease</keyword>
<evidence type="ECO:0000256" key="8">
    <source>
        <dbReference type="PROSITE-ProRule" id="PRU01355"/>
    </source>
</evidence>
<dbReference type="AlphaFoldDB" id="A0A7R9HN40"/>
<evidence type="ECO:0000313" key="11">
    <source>
        <dbReference type="EMBL" id="CAD7428470.1"/>
    </source>
</evidence>
<evidence type="ECO:0000256" key="1">
    <source>
        <dbReference type="ARBA" id="ARBA00008139"/>
    </source>
</evidence>
<dbReference type="GO" id="GO:0008237">
    <property type="term" value="F:metallopeptidase activity"/>
    <property type="evidence" value="ECO:0007669"/>
    <property type="project" value="UniProtKB-KW"/>
</dbReference>
<keyword evidence="3 7" id="KW-1015">Disulfide bond</keyword>
<name>A0A7R9HN40_9NEOP</name>
<keyword evidence="9" id="KW-0378">Hydrolase</keyword>
<gene>
    <name evidence="11" type="ORF">TMSB3V08_LOCUS5274</name>
</gene>
<dbReference type="GO" id="GO:0005615">
    <property type="term" value="C:extracellular space"/>
    <property type="evidence" value="ECO:0007669"/>
    <property type="project" value="TreeGrafter"/>
</dbReference>
<keyword evidence="9" id="KW-0862">Zinc</keyword>
<dbReference type="Pfam" id="PF01401">
    <property type="entry name" value="Peptidase_M2"/>
    <property type="match status" value="1"/>
</dbReference>
<evidence type="ECO:0000256" key="2">
    <source>
        <dbReference type="ARBA" id="ARBA00022729"/>
    </source>
</evidence>
<dbReference type="SUPFAM" id="SSF55486">
    <property type="entry name" value="Metalloproteases ('zincins'), catalytic domain"/>
    <property type="match status" value="1"/>
</dbReference>
<dbReference type="GO" id="GO:0046872">
    <property type="term" value="F:metal ion binding"/>
    <property type="evidence" value="ECO:0007669"/>
    <property type="project" value="UniProtKB-KW"/>
</dbReference>
<keyword evidence="9" id="KW-0479">Metal-binding</keyword>
<dbReference type="PROSITE" id="PS52011">
    <property type="entry name" value="PEPTIDASE_M2"/>
    <property type="match status" value="1"/>
</dbReference>
<reference evidence="11" key="1">
    <citation type="submission" date="2020-11" db="EMBL/GenBank/DDBJ databases">
        <authorList>
            <person name="Tran Van P."/>
        </authorList>
    </citation>
    <scope>NUCLEOTIDE SEQUENCE</scope>
</reference>
<dbReference type="PRINTS" id="PR00791">
    <property type="entry name" value="PEPDIPTASEA"/>
</dbReference>
<proteinExistence type="inferred from homology"/>
<dbReference type="EMBL" id="OB793747">
    <property type="protein sequence ID" value="CAD7428470.1"/>
    <property type="molecule type" value="Genomic_DNA"/>
</dbReference>
<dbReference type="GO" id="GO:0004180">
    <property type="term" value="F:carboxypeptidase activity"/>
    <property type="evidence" value="ECO:0007669"/>
    <property type="project" value="UniProtKB-KW"/>
</dbReference>
<keyword evidence="2 10" id="KW-0732">Signal</keyword>
<sequence length="306" mass="36220">MTRTGWFLLLTLVTMASTFDPEQEDLVSDEEQRARNYLAYIDKEFSRRATESVNASWAYASNITDENLAKKLEISADNARYQKQQWTETIKFRWQSFRDDDLRRQFKKYSVLGTAALSEKKHEKVRWMMMIMIITVTLEKLVSEMQSIYSKAKICDYKTPNKCDLNLEPELVELLRTSRDPAELKHAWVEWRKESGEKCRSLFEHYVALSNEAAILNSKDLCLCDVDFTDTTEYWLMDYESPDFQKQVVRLWEQIEPLYKELHAYVRRKLRETYGEEIVSRNGPIPAHLLGQWSLVQSRFLMKGFI</sequence>
<keyword evidence="9" id="KW-0121">Carboxypeptidase</keyword>
<dbReference type="GO" id="GO:0008241">
    <property type="term" value="F:peptidyl-dipeptidase activity"/>
    <property type="evidence" value="ECO:0007669"/>
    <property type="project" value="InterPro"/>
</dbReference>
<evidence type="ECO:0000256" key="9">
    <source>
        <dbReference type="RuleBase" id="RU361144"/>
    </source>
</evidence>
<evidence type="ECO:0000256" key="7">
    <source>
        <dbReference type="PIRSR" id="PIRSR601548-4"/>
    </source>
</evidence>
<feature type="glycosylation site" description="N-linked (GlcNAc...) asparagine" evidence="5">
    <location>
        <position position="62"/>
    </location>
</feature>
<dbReference type="GO" id="GO:0006508">
    <property type="term" value="P:proteolysis"/>
    <property type="evidence" value="ECO:0007669"/>
    <property type="project" value="UniProtKB-KW"/>
</dbReference>
<comment type="similarity">
    <text evidence="1 8 9">Belongs to the peptidase M2 family.</text>
</comment>
<feature type="glycosylation site" description="N-linked (GlcNAc...) asparagine; partial" evidence="5">
    <location>
        <position position="161"/>
    </location>
</feature>
<feature type="binding site" evidence="6">
    <location>
        <position position="239"/>
    </location>
    <ligand>
        <name>chloride</name>
        <dbReference type="ChEBI" id="CHEBI:17996"/>
        <label>1</label>
    </ligand>
</feature>
<dbReference type="InterPro" id="IPR001548">
    <property type="entry name" value="Peptidase_M2"/>
</dbReference>
<evidence type="ECO:0000256" key="6">
    <source>
        <dbReference type="PIRSR" id="PIRSR601548-2"/>
    </source>
</evidence>
<evidence type="ECO:0000256" key="3">
    <source>
        <dbReference type="ARBA" id="ARBA00023157"/>
    </source>
</evidence>
<keyword evidence="4 5" id="KW-0325">Glycoprotein</keyword>